<dbReference type="AlphaFoldDB" id="A0A7V8SZC0"/>
<evidence type="ECO:0000313" key="1">
    <source>
        <dbReference type="EMBL" id="MBA0087958.1"/>
    </source>
</evidence>
<protein>
    <submittedName>
        <fullName evidence="1">Uncharacterized protein</fullName>
    </submittedName>
</protein>
<evidence type="ECO:0000313" key="2">
    <source>
        <dbReference type="Proteomes" id="UP000567293"/>
    </source>
</evidence>
<gene>
    <name evidence="1" type="ORF">HRJ53_23475</name>
</gene>
<accession>A0A7V8SZC0</accession>
<dbReference type="Proteomes" id="UP000567293">
    <property type="component" value="Unassembled WGS sequence"/>
</dbReference>
<reference evidence="1" key="1">
    <citation type="submission" date="2020-06" db="EMBL/GenBank/DDBJ databases">
        <title>Legume-microbial interactions unlock mineral nutrients during tropical forest succession.</title>
        <authorList>
            <person name="Epihov D.Z."/>
        </authorList>
    </citation>
    <scope>NUCLEOTIDE SEQUENCE [LARGE SCALE GENOMIC DNA]</scope>
    <source>
        <strain evidence="1">Pan2503</strain>
    </source>
</reference>
<name>A0A7V8SZC0_9BACT</name>
<keyword evidence="2" id="KW-1185">Reference proteome</keyword>
<proteinExistence type="predicted"/>
<dbReference type="EMBL" id="JACDQQ010002267">
    <property type="protein sequence ID" value="MBA0087958.1"/>
    <property type="molecule type" value="Genomic_DNA"/>
</dbReference>
<comment type="caution">
    <text evidence="1">The sequence shown here is derived from an EMBL/GenBank/DDBJ whole genome shotgun (WGS) entry which is preliminary data.</text>
</comment>
<sequence>MGSLFQLIAELGQGIGVRRKVTFFSPSGSGANRALVRLVQTPAKMFVNHTFHHGQPALVYGSHLEGKFGLRTPIFTQVKLVKPGAKLLEPLERVRARSPVF</sequence>
<organism evidence="1 2">
    <name type="scientific">Candidatus Acidiferrum panamense</name>
    <dbReference type="NCBI Taxonomy" id="2741543"/>
    <lineage>
        <taxon>Bacteria</taxon>
        <taxon>Pseudomonadati</taxon>
        <taxon>Acidobacteriota</taxon>
        <taxon>Terriglobia</taxon>
        <taxon>Candidatus Acidiferrales</taxon>
        <taxon>Candidatus Acidiferrum</taxon>
    </lineage>
</organism>